<evidence type="ECO:0000313" key="13">
    <source>
        <dbReference type="Proteomes" id="UP000663792"/>
    </source>
</evidence>
<evidence type="ECO:0000313" key="12">
    <source>
        <dbReference type="EMBL" id="MBM9466864.1"/>
    </source>
</evidence>
<sequence>MTRPSTEQRLAALDGPLRDAVERWCRHLRHERGLSAASVAAYTADIAALLEHVGRYRGSDRPGRDDLAALDLTVLRSWLARMRTAGAARSSLARRVAAARSFTAWAADAELLPTDVGARLTAPGGGRTLPSVLRLDQADQLLAPAPATAPGEGGTGDVGPEPDPVDAALELRDRAVMELLYATGIRVAELTGLDLGDIDAEHRVVRVLGKGDKQRTVPFGTPAGRALDTWLRDGRPRLVTDRSGPAVFLGRRGARIDPRTVRTVVHRRTAAVPGAPELAPHGLRHTAATHLLAGGADLRTVQELLGHSSLATTQRYTHVSAERLTAVYRQAHPRA</sequence>
<dbReference type="GO" id="GO:0005737">
    <property type="term" value="C:cytoplasm"/>
    <property type="evidence" value="ECO:0007669"/>
    <property type="project" value="UniProtKB-SubCell"/>
</dbReference>
<evidence type="ECO:0000256" key="3">
    <source>
        <dbReference type="ARBA" id="ARBA00022618"/>
    </source>
</evidence>
<evidence type="ECO:0000259" key="10">
    <source>
        <dbReference type="PROSITE" id="PS51898"/>
    </source>
</evidence>
<dbReference type="InterPro" id="IPR013762">
    <property type="entry name" value="Integrase-like_cat_sf"/>
</dbReference>
<comment type="function">
    <text evidence="9">Site-specific tyrosine recombinase, which acts by catalyzing the cutting and rejoining of the recombining DNA molecules. The XerC-XerD complex is essential to convert dimers of the bacterial chromosome into monomers to permit their segregation at cell division. It also contributes to the segregational stability of plasmids.</text>
</comment>
<organism evidence="12 13">
    <name type="scientific">Nakamurella leprariae</name>
    <dbReference type="NCBI Taxonomy" id="2803911"/>
    <lineage>
        <taxon>Bacteria</taxon>
        <taxon>Bacillati</taxon>
        <taxon>Actinomycetota</taxon>
        <taxon>Actinomycetes</taxon>
        <taxon>Nakamurellales</taxon>
        <taxon>Nakamurellaceae</taxon>
        <taxon>Nakamurella</taxon>
    </lineage>
</organism>
<accession>A0A938YBN7</accession>
<name>A0A938YBN7_9ACTN</name>
<evidence type="ECO:0000256" key="1">
    <source>
        <dbReference type="ARBA" id="ARBA00004496"/>
    </source>
</evidence>
<evidence type="ECO:0000256" key="5">
    <source>
        <dbReference type="ARBA" id="ARBA00022908"/>
    </source>
</evidence>
<dbReference type="PANTHER" id="PTHR30349">
    <property type="entry name" value="PHAGE INTEGRASE-RELATED"/>
    <property type="match status" value="1"/>
</dbReference>
<dbReference type="InterPro" id="IPR004107">
    <property type="entry name" value="Integrase_SAM-like_N"/>
</dbReference>
<comment type="caution">
    <text evidence="12">The sequence shown here is derived from an EMBL/GenBank/DDBJ whole genome shotgun (WGS) entry which is preliminary data.</text>
</comment>
<evidence type="ECO:0000256" key="8">
    <source>
        <dbReference type="ARBA" id="ARBA00023306"/>
    </source>
</evidence>
<keyword evidence="5 9" id="KW-0229">DNA integration</keyword>
<dbReference type="GO" id="GO:0003677">
    <property type="term" value="F:DNA binding"/>
    <property type="evidence" value="ECO:0007669"/>
    <property type="project" value="UniProtKB-UniRule"/>
</dbReference>
<gene>
    <name evidence="9" type="primary">xerC</name>
    <name evidence="12" type="ORF">JL106_06160</name>
</gene>
<dbReference type="PROSITE" id="PS51900">
    <property type="entry name" value="CB"/>
    <property type="match status" value="1"/>
</dbReference>
<feature type="domain" description="Tyr recombinase" evidence="10">
    <location>
        <begin position="128"/>
        <end position="329"/>
    </location>
</feature>
<dbReference type="PANTHER" id="PTHR30349:SF77">
    <property type="entry name" value="TYROSINE RECOMBINASE XERC"/>
    <property type="match status" value="1"/>
</dbReference>
<dbReference type="Gene3D" id="1.10.150.130">
    <property type="match status" value="1"/>
</dbReference>
<dbReference type="GO" id="GO:0006313">
    <property type="term" value="P:DNA transposition"/>
    <property type="evidence" value="ECO:0007669"/>
    <property type="project" value="UniProtKB-UniRule"/>
</dbReference>
<dbReference type="InterPro" id="IPR050090">
    <property type="entry name" value="Tyrosine_recombinase_XerCD"/>
</dbReference>
<dbReference type="PROSITE" id="PS51898">
    <property type="entry name" value="TYR_RECOMBINASE"/>
    <property type="match status" value="1"/>
</dbReference>
<keyword evidence="2 9" id="KW-0963">Cytoplasm</keyword>
<dbReference type="SUPFAM" id="SSF47823">
    <property type="entry name" value="lambda integrase-like, N-terminal domain"/>
    <property type="match status" value="1"/>
</dbReference>
<comment type="subcellular location">
    <subcellularLocation>
        <location evidence="1 9">Cytoplasm</location>
    </subcellularLocation>
</comment>
<dbReference type="InterPro" id="IPR002104">
    <property type="entry name" value="Integrase_catalytic"/>
</dbReference>
<dbReference type="InterPro" id="IPR010998">
    <property type="entry name" value="Integrase_recombinase_N"/>
</dbReference>
<evidence type="ECO:0000256" key="6">
    <source>
        <dbReference type="ARBA" id="ARBA00023125"/>
    </source>
</evidence>
<protein>
    <recommendedName>
        <fullName evidence="9">Tyrosine recombinase XerC</fullName>
    </recommendedName>
</protein>
<evidence type="ECO:0000256" key="4">
    <source>
        <dbReference type="ARBA" id="ARBA00022829"/>
    </source>
</evidence>
<dbReference type="InterPro" id="IPR023009">
    <property type="entry name" value="Tyrosine_recombinase_XerC/XerD"/>
</dbReference>
<feature type="active site" evidence="9">
    <location>
        <position position="284"/>
    </location>
</feature>
<keyword evidence="8 9" id="KW-0131">Cell cycle</keyword>
<comment type="similarity">
    <text evidence="9">Belongs to the 'phage' integrase family. XerC subfamily.</text>
</comment>
<proteinExistence type="inferred from homology"/>
<feature type="active site" evidence="9">
    <location>
        <position position="210"/>
    </location>
</feature>
<feature type="active site" description="O-(3'-phospho-DNA)-tyrosine intermediate" evidence="9">
    <location>
        <position position="316"/>
    </location>
</feature>
<feature type="domain" description="Core-binding (CB)" evidence="11">
    <location>
        <begin position="15"/>
        <end position="107"/>
    </location>
</feature>
<dbReference type="InterPro" id="IPR011010">
    <property type="entry name" value="DNA_brk_join_enz"/>
</dbReference>
<keyword evidence="6 9" id="KW-0238">DNA-binding</keyword>
<feature type="active site" evidence="9">
    <location>
        <position position="186"/>
    </location>
</feature>
<evidence type="ECO:0000256" key="7">
    <source>
        <dbReference type="ARBA" id="ARBA00023172"/>
    </source>
</evidence>
<dbReference type="Gene3D" id="1.10.443.10">
    <property type="entry name" value="Intergrase catalytic core"/>
    <property type="match status" value="1"/>
</dbReference>
<keyword evidence="13" id="KW-1185">Reference proteome</keyword>
<dbReference type="RefSeq" id="WP_205259814.1">
    <property type="nucleotide sequence ID" value="NZ_JAERWK010000008.1"/>
</dbReference>
<keyword evidence="7 9" id="KW-0233">DNA recombination</keyword>
<dbReference type="SUPFAM" id="SSF56349">
    <property type="entry name" value="DNA breaking-rejoining enzymes"/>
    <property type="match status" value="1"/>
</dbReference>
<comment type="subunit">
    <text evidence="9">Forms a cyclic heterotetrameric complex composed of two molecules of XerC and two molecules of XerD.</text>
</comment>
<keyword evidence="3 9" id="KW-0132">Cell division</keyword>
<dbReference type="InterPro" id="IPR044068">
    <property type="entry name" value="CB"/>
</dbReference>
<dbReference type="GO" id="GO:0007059">
    <property type="term" value="P:chromosome segregation"/>
    <property type="evidence" value="ECO:0007669"/>
    <property type="project" value="UniProtKB-UniRule"/>
</dbReference>
<feature type="active site" evidence="9">
    <location>
        <position position="307"/>
    </location>
</feature>
<evidence type="ECO:0000259" key="11">
    <source>
        <dbReference type="PROSITE" id="PS51900"/>
    </source>
</evidence>
<dbReference type="Pfam" id="PF02899">
    <property type="entry name" value="Phage_int_SAM_1"/>
    <property type="match status" value="1"/>
</dbReference>
<evidence type="ECO:0000256" key="9">
    <source>
        <dbReference type="HAMAP-Rule" id="MF_01808"/>
    </source>
</evidence>
<dbReference type="Proteomes" id="UP000663792">
    <property type="component" value="Unassembled WGS sequence"/>
</dbReference>
<dbReference type="GO" id="GO:0051301">
    <property type="term" value="P:cell division"/>
    <property type="evidence" value="ECO:0007669"/>
    <property type="project" value="UniProtKB-KW"/>
</dbReference>
<dbReference type="GO" id="GO:0009037">
    <property type="term" value="F:tyrosine-based site-specific recombinase activity"/>
    <property type="evidence" value="ECO:0007669"/>
    <property type="project" value="UniProtKB-UniRule"/>
</dbReference>
<dbReference type="CDD" id="cd00798">
    <property type="entry name" value="INT_XerDC_C"/>
    <property type="match status" value="1"/>
</dbReference>
<evidence type="ECO:0000256" key="2">
    <source>
        <dbReference type="ARBA" id="ARBA00022490"/>
    </source>
</evidence>
<dbReference type="HAMAP" id="MF_01808">
    <property type="entry name" value="Recomb_XerC_XerD"/>
    <property type="match status" value="1"/>
</dbReference>
<dbReference type="Pfam" id="PF00589">
    <property type="entry name" value="Phage_integrase"/>
    <property type="match status" value="1"/>
</dbReference>
<dbReference type="EMBL" id="JAERWK010000008">
    <property type="protein sequence ID" value="MBM9466864.1"/>
    <property type="molecule type" value="Genomic_DNA"/>
</dbReference>
<keyword evidence="4 9" id="KW-0159">Chromosome partition</keyword>
<reference evidence="12" key="1">
    <citation type="submission" date="2021-01" db="EMBL/GenBank/DDBJ databases">
        <title>YIM 132084 draft genome.</title>
        <authorList>
            <person name="An D."/>
        </authorList>
    </citation>
    <scope>NUCLEOTIDE SEQUENCE</scope>
    <source>
        <strain evidence="12">YIM 132084</strain>
    </source>
</reference>
<dbReference type="AlphaFoldDB" id="A0A938YBN7"/>
<feature type="active site" evidence="9">
    <location>
        <position position="281"/>
    </location>
</feature>